<evidence type="ECO:0000313" key="2">
    <source>
        <dbReference type="Proteomes" id="UP000184047"/>
    </source>
</evidence>
<protein>
    <submittedName>
        <fullName evidence="1">Bacteriocin-type signal sequence-containing protein</fullName>
    </submittedName>
</protein>
<dbReference type="InterPro" id="IPR010133">
    <property type="entry name" value="Bacteriocin_signal_seq"/>
</dbReference>
<dbReference type="NCBIfam" id="TIGR01847">
    <property type="entry name" value="bacteriocin_sig"/>
    <property type="match status" value="1"/>
</dbReference>
<dbReference type="InterPro" id="IPR058074">
    <property type="entry name" value="Bacteriocin-like"/>
</dbReference>
<evidence type="ECO:0000313" key="1">
    <source>
        <dbReference type="EMBL" id="SHH79152.1"/>
    </source>
</evidence>
<sequence length="55" mass="6060">MKNLKKLTKKELKTIDGGALACPPPATTCGEWCSWTPQQRLRCPNMIIDPDPCGC</sequence>
<dbReference type="OrthoDB" id="1268930at2"/>
<dbReference type="RefSeq" id="WP_139258921.1">
    <property type="nucleotide sequence ID" value="NZ_FQWT01000007.1"/>
</dbReference>
<dbReference type="eggNOG" id="ENOG502ZZZD">
    <property type="taxonomic scope" value="Bacteria"/>
</dbReference>
<reference evidence="2" key="1">
    <citation type="submission" date="2016-11" db="EMBL/GenBank/DDBJ databases">
        <authorList>
            <person name="Varghese N."/>
            <person name="Submissions S."/>
        </authorList>
    </citation>
    <scope>NUCLEOTIDE SEQUENCE [LARGE SCALE GENOMIC DNA]</scope>
    <source>
        <strain evidence="2">DSM 19055</strain>
    </source>
</reference>
<dbReference type="AlphaFoldDB" id="A0A1M5VV65"/>
<accession>A0A1M5VV65</accession>
<dbReference type="EMBL" id="FQWT01000007">
    <property type="protein sequence ID" value="SHH79152.1"/>
    <property type="molecule type" value="Genomic_DNA"/>
</dbReference>
<gene>
    <name evidence="1" type="ORF">SAMN05421866_3745</name>
</gene>
<dbReference type="NCBIfam" id="NF047798">
    <property type="entry name" value="leader_Chryseo"/>
    <property type="match status" value="1"/>
</dbReference>
<organism evidence="1 2">
    <name type="scientific">Chryseobacterium oranimense</name>
    <dbReference type="NCBI Taxonomy" id="421058"/>
    <lineage>
        <taxon>Bacteria</taxon>
        <taxon>Pseudomonadati</taxon>
        <taxon>Bacteroidota</taxon>
        <taxon>Flavobacteriia</taxon>
        <taxon>Flavobacteriales</taxon>
        <taxon>Weeksellaceae</taxon>
        <taxon>Chryseobacterium group</taxon>
        <taxon>Chryseobacterium</taxon>
    </lineage>
</organism>
<proteinExistence type="predicted"/>
<name>A0A1M5VV65_9FLAO</name>
<keyword evidence="2" id="KW-1185">Reference proteome</keyword>
<dbReference type="Proteomes" id="UP000184047">
    <property type="component" value="Unassembled WGS sequence"/>
</dbReference>